<evidence type="ECO:0000256" key="8">
    <source>
        <dbReference type="PIRSR" id="PIRSR601929-2"/>
    </source>
</evidence>
<keyword evidence="4 9" id="KW-0964">Secreted</keyword>
<evidence type="ECO:0000256" key="6">
    <source>
        <dbReference type="ARBA" id="ARBA00023211"/>
    </source>
</evidence>
<comment type="subcellular location">
    <subcellularLocation>
        <location evidence="1 9">Secreted</location>
        <location evidence="1 9">Extracellular space</location>
        <location evidence="1 9">Apoplast</location>
    </subcellularLocation>
</comment>
<protein>
    <recommendedName>
        <fullName evidence="9">Germin-like protein</fullName>
    </recommendedName>
</protein>
<feature type="binding site" evidence="8">
    <location>
        <position position="67"/>
    </location>
    <ligand>
        <name>Mn(2+)</name>
        <dbReference type="ChEBI" id="CHEBI:29035"/>
    </ligand>
</feature>
<gene>
    <name evidence="11" type="ORF">MIMGU_mgv11b021105mg</name>
</gene>
<proteinExistence type="inferred from homology"/>
<accession>A0A022RHT6</accession>
<evidence type="ECO:0000256" key="4">
    <source>
        <dbReference type="ARBA" id="ARBA00022525"/>
    </source>
</evidence>
<dbReference type="EMBL" id="KI630480">
    <property type="protein sequence ID" value="EYU38445.1"/>
    <property type="molecule type" value="Genomic_DNA"/>
</dbReference>
<evidence type="ECO:0000256" key="2">
    <source>
        <dbReference type="ARBA" id="ARBA00007456"/>
    </source>
</evidence>
<dbReference type="SUPFAM" id="SSF51182">
    <property type="entry name" value="RmlC-like cupins"/>
    <property type="match status" value="1"/>
</dbReference>
<evidence type="ECO:0000256" key="7">
    <source>
        <dbReference type="PIRSR" id="PIRSR601929-1"/>
    </source>
</evidence>
<feature type="domain" description="Cupin type-1" evidence="10">
    <location>
        <begin position="2"/>
        <end position="121"/>
    </location>
</feature>
<keyword evidence="6 7" id="KW-0464">Manganese</keyword>
<evidence type="ECO:0000259" key="10">
    <source>
        <dbReference type="SMART" id="SM00835"/>
    </source>
</evidence>
<dbReference type="InterPro" id="IPR006045">
    <property type="entry name" value="Cupin_1"/>
</dbReference>
<dbReference type="STRING" id="4155.A0A022RHT6"/>
<dbReference type="InterPro" id="IPR011051">
    <property type="entry name" value="RmlC_Cupin_sf"/>
</dbReference>
<keyword evidence="3 9" id="KW-0052">Apoplast</keyword>
<dbReference type="SMART" id="SM00835">
    <property type="entry name" value="Cupin_1"/>
    <property type="match status" value="1"/>
</dbReference>
<evidence type="ECO:0000256" key="3">
    <source>
        <dbReference type="ARBA" id="ARBA00022523"/>
    </source>
</evidence>
<dbReference type="GO" id="GO:0030145">
    <property type="term" value="F:manganese ion binding"/>
    <property type="evidence" value="ECO:0007669"/>
    <property type="project" value="UniProtKB-UniRule"/>
</dbReference>
<evidence type="ECO:0000313" key="12">
    <source>
        <dbReference type="Proteomes" id="UP000030748"/>
    </source>
</evidence>
<evidence type="ECO:0000256" key="5">
    <source>
        <dbReference type="ARBA" id="ARBA00022723"/>
    </source>
</evidence>
<evidence type="ECO:0000256" key="9">
    <source>
        <dbReference type="RuleBase" id="RU366015"/>
    </source>
</evidence>
<dbReference type="Gene3D" id="2.60.120.10">
    <property type="entry name" value="Jelly Rolls"/>
    <property type="match status" value="2"/>
</dbReference>
<evidence type="ECO:0000256" key="1">
    <source>
        <dbReference type="ARBA" id="ARBA00004271"/>
    </source>
</evidence>
<dbReference type="Pfam" id="PF00190">
    <property type="entry name" value="Cupin_1"/>
    <property type="match status" value="2"/>
</dbReference>
<dbReference type="PRINTS" id="PR00325">
    <property type="entry name" value="GERMIN"/>
</dbReference>
<dbReference type="InterPro" id="IPR001929">
    <property type="entry name" value="Germin"/>
</dbReference>
<dbReference type="PANTHER" id="PTHR31238">
    <property type="entry name" value="GERMIN-LIKE PROTEIN SUBFAMILY 3 MEMBER 3"/>
    <property type="match status" value="1"/>
</dbReference>
<dbReference type="InterPro" id="IPR014710">
    <property type="entry name" value="RmlC-like_jellyroll"/>
</dbReference>
<dbReference type="Proteomes" id="UP000030748">
    <property type="component" value="Unassembled WGS sequence"/>
</dbReference>
<feature type="binding site" evidence="7">
    <location>
        <position position="33"/>
    </location>
    <ligand>
        <name>oxalate</name>
        <dbReference type="ChEBI" id="CHEBI:30623"/>
    </ligand>
</feature>
<sequence>MFRSRVTPVNVNQLPGLNTLGISAARIDYAPLNPPYTYSPNPVLKNKLFAKYLYPGDMFVFREGLIHFQFNVGKNNAVAFADLSSQNSGVITVANVVFGSNPQINPAVLIKGFQVEKNVIDHLEAQFWTNTD</sequence>
<reference evidence="11 12" key="1">
    <citation type="journal article" date="2013" name="Proc. Natl. Acad. Sci. U.S.A.">
        <title>Fine-scale variation in meiotic recombination in Mimulus inferred from population shotgun sequencing.</title>
        <authorList>
            <person name="Hellsten U."/>
            <person name="Wright K.M."/>
            <person name="Jenkins J."/>
            <person name="Shu S."/>
            <person name="Yuan Y."/>
            <person name="Wessler S.R."/>
            <person name="Schmutz J."/>
            <person name="Willis J.H."/>
            <person name="Rokhsar D.S."/>
        </authorList>
    </citation>
    <scope>NUCLEOTIDE SEQUENCE [LARGE SCALE GENOMIC DNA]</scope>
    <source>
        <strain evidence="12">cv. DUN x IM62</strain>
    </source>
</reference>
<organism evidence="11 12">
    <name type="scientific">Erythranthe guttata</name>
    <name type="common">Yellow monkey flower</name>
    <name type="synonym">Mimulus guttatus</name>
    <dbReference type="NCBI Taxonomy" id="4155"/>
    <lineage>
        <taxon>Eukaryota</taxon>
        <taxon>Viridiplantae</taxon>
        <taxon>Streptophyta</taxon>
        <taxon>Embryophyta</taxon>
        <taxon>Tracheophyta</taxon>
        <taxon>Spermatophyta</taxon>
        <taxon>Magnoliopsida</taxon>
        <taxon>eudicotyledons</taxon>
        <taxon>Gunneridae</taxon>
        <taxon>Pentapetalae</taxon>
        <taxon>asterids</taxon>
        <taxon>lamiids</taxon>
        <taxon>Lamiales</taxon>
        <taxon>Phrymaceae</taxon>
        <taxon>Erythranthe</taxon>
    </lineage>
</organism>
<evidence type="ECO:0000313" key="11">
    <source>
        <dbReference type="EMBL" id="EYU38445.1"/>
    </source>
</evidence>
<keyword evidence="5 7" id="KW-0479">Metal-binding</keyword>
<name>A0A022RHT6_ERYGU</name>
<dbReference type="AlphaFoldDB" id="A0A022RHT6"/>
<dbReference type="GO" id="GO:0048046">
    <property type="term" value="C:apoplast"/>
    <property type="evidence" value="ECO:0007669"/>
    <property type="project" value="UniProtKB-SubCell"/>
</dbReference>
<keyword evidence="12" id="KW-1185">Reference proteome</keyword>
<comment type="similarity">
    <text evidence="2 9">Belongs to the germin family.</text>
</comment>